<evidence type="ECO:0000256" key="2">
    <source>
        <dbReference type="ARBA" id="ARBA00037999"/>
    </source>
</evidence>
<dbReference type="GO" id="GO:0008483">
    <property type="term" value="F:transaminase activity"/>
    <property type="evidence" value="ECO:0007669"/>
    <property type="project" value="UniProtKB-KW"/>
</dbReference>
<dbReference type="GO" id="GO:0000271">
    <property type="term" value="P:polysaccharide biosynthetic process"/>
    <property type="evidence" value="ECO:0007669"/>
    <property type="project" value="TreeGrafter"/>
</dbReference>
<reference evidence="6" key="1">
    <citation type="submission" date="2023-05" db="EMBL/GenBank/DDBJ databases">
        <title>Colonisation of extended spectrum b-lactamase- and carbapenemase-producing bacteria on hospital surfaces from low- and middle-income countries.</title>
        <authorList>
            <person name="Nieto-Rosado M."/>
            <person name="Sands K."/>
            <person name="Iregbu K."/>
            <person name="Zahra R."/>
            <person name="Mazarati J.B."/>
            <person name="Mehtar S."/>
            <person name="Barnards-Group B."/>
            <person name="Walsh T.R."/>
        </authorList>
    </citation>
    <scope>NUCLEOTIDE SEQUENCE</scope>
    <source>
        <strain evidence="6">PP-E493</strain>
    </source>
</reference>
<protein>
    <submittedName>
        <fullName evidence="6">UDP-4-amino-4, 6-dideoxy-N-acetyl-beta-L-altrosamine transaminase</fullName>
        <ecNumber evidence="6">2.6.1.92</ecNumber>
    </submittedName>
</protein>
<sequence length="383" mass="41939">MIPYGRQDINQADVDAVIEVLNSDYLTQGPKVPAFESAVASYCSARYGVAVNSATSALHIACLALGVGPNDIVWTSPITFVASANCALYCGAEIDFVDVDPLTGNLCPHALAMKLEQAARIGKLPKVVIPVHLCGHSCDMAAIAALAEQYSFNIIEDASHGIGGSYHGYPLGSCQFSDITVFSFHPVKIITSAEGGMAMTNSSELAEKMALYRSHGITKAPDKMLRPDEGDWYYEQHALGFNYRMTELQAALGLSQISRLNAFVLKRNELAAIYRKELVGLPLSCVEPLSNTQSARHLQIIRLNDASRRKQLFNDMRAANVQVHVHYFPVHLQPFYLRRGFKKGGFPNAESFYGQILTLPLYPGLAEGDVQRISSLFMEFIAS</sequence>
<dbReference type="SUPFAM" id="SSF53383">
    <property type="entry name" value="PLP-dependent transferases"/>
    <property type="match status" value="1"/>
</dbReference>
<evidence type="ECO:0000313" key="6">
    <source>
        <dbReference type="EMBL" id="MDV5391058.1"/>
    </source>
</evidence>
<dbReference type="PANTHER" id="PTHR30244">
    <property type="entry name" value="TRANSAMINASE"/>
    <property type="match status" value="1"/>
</dbReference>
<dbReference type="EC" id="2.6.1.92" evidence="6"/>
<dbReference type="NCBIfam" id="TIGR03588">
    <property type="entry name" value="PseC"/>
    <property type="match status" value="1"/>
</dbReference>
<dbReference type="PANTHER" id="PTHR30244:SF34">
    <property type="entry name" value="DTDP-4-AMINO-4,6-DIDEOXYGALACTOSE TRANSAMINASE"/>
    <property type="match status" value="1"/>
</dbReference>
<dbReference type="InterPro" id="IPR015424">
    <property type="entry name" value="PyrdxlP-dep_Trfase"/>
</dbReference>
<evidence type="ECO:0000256" key="1">
    <source>
        <dbReference type="ARBA" id="ARBA00022898"/>
    </source>
</evidence>
<dbReference type="GO" id="GO:0030170">
    <property type="term" value="F:pyridoxal phosphate binding"/>
    <property type="evidence" value="ECO:0007669"/>
    <property type="project" value="TreeGrafter"/>
</dbReference>
<keyword evidence="6" id="KW-0808">Transferase</keyword>
<comment type="caution">
    <text evidence="6">The sequence shown here is derived from an EMBL/GenBank/DDBJ whole genome shotgun (WGS) entry which is preliminary data.</text>
</comment>
<dbReference type="EMBL" id="JASGOQ010000001">
    <property type="protein sequence ID" value="MDV5391058.1"/>
    <property type="molecule type" value="Genomic_DNA"/>
</dbReference>
<dbReference type="AlphaFoldDB" id="A0AAE4TNR6"/>
<keyword evidence="1 4" id="KW-0663">Pyridoxal phosphate</keyword>
<dbReference type="PIRSF" id="PIRSF000390">
    <property type="entry name" value="PLP_StrS"/>
    <property type="match status" value="1"/>
</dbReference>
<accession>A0AAE4TNR6</accession>
<gene>
    <name evidence="6" type="primary">pseC</name>
    <name evidence="6" type="ORF">QM089_12545</name>
</gene>
<dbReference type="RefSeq" id="WP_037424879.1">
    <property type="nucleotide sequence ID" value="NZ_AP026732.1"/>
</dbReference>
<dbReference type="Proteomes" id="UP001187859">
    <property type="component" value="Unassembled WGS sequence"/>
</dbReference>
<evidence type="ECO:0000256" key="5">
    <source>
        <dbReference type="RuleBase" id="RU004508"/>
    </source>
</evidence>
<comment type="similarity">
    <text evidence="2 5">Belongs to the DegT/DnrJ/EryC1 family.</text>
</comment>
<evidence type="ECO:0000256" key="4">
    <source>
        <dbReference type="PIRSR" id="PIRSR000390-2"/>
    </source>
</evidence>
<dbReference type="CDD" id="cd00616">
    <property type="entry name" value="AHBA_syn"/>
    <property type="match status" value="1"/>
</dbReference>
<organism evidence="6 7">
    <name type="scientific">Shewanella xiamenensis</name>
    <dbReference type="NCBI Taxonomy" id="332186"/>
    <lineage>
        <taxon>Bacteria</taxon>
        <taxon>Pseudomonadati</taxon>
        <taxon>Pseudomonadota</taxon>
        <taxon>Gammaproteobacteria</taxon>
        <taxon>Alteromonadales</taxon>
        <taxon>Shewanellaceae</taxon>
        <taxon>Shewanella</taxon>
    </lineage>
</organism>
<feature type="active site" description="Proton acceptor" evidence="3">
    <location>
        <position position="188"/>
    </location>
</feature>
<dbReference type="InterPro" id="IPR015421">
    <property type="entry name" value="PyrdxlP-dep_Trfase_major"/>
</dbReference>
<dbReference type="Pfam" id="PF01041">
    <property type="entry name" value="DegT_DnrJ_EryC1"/>
    <property type="match status" value="1"/>
</dbReference>
<dbReference type="Gene3D" id="3.90.1150.10">
    <property type="entry name" value="Aspartate Aminotransferase, domain 1"/>
    <property type="match status" value="1"/>
</dbReference>
<feature type="modified residue" description="N6-(pyridoxal phosphate)lysine" evidence="4">
    <location>
        <position position="188"/>
    </location>
</feature>
<evidence type="ECO:0000256" key="3">
    <source>
        <dbReference type="PIRSR" id="PIRSR000390-1"/>
    </source>
</evidence>
<dbReference type="InterPro" id="IPR015422">
    <property type="entry name" value="PyrdxlP-dep_Trfase_small"/>
</dbReference>
<dbReference type="InterPro" id="IPR000653">
    <property type="entry name" value="DegT/StrS_aminotransferase"/>
</dbReference>
<keyword evidence="6" id="KW-0032">Aminotransferase</keyword>
<proteinExistence type="inferred from homology"/>
<dbReference type="InterPro" id="IPR020026">
    <property type="entry name" value="PseC"/>
</dbReference>
<dbReference type="Gene3D" id="3.40.640.10">
    <property type="entry name" value="Type I PLP-dependent aspartate aminotransferase-like (Major domain)"/>
    <property type="match status" value="1"/>
</dbReference>
<evidence type="ECO:0000313" key="7">
    <source>
        <dbReference type="Proteomes" id="UP001187859"/>
    </source>
</evidence>
<name>A0AAE4TNR6_9GAMM</name>